<protein>
    <submittedName>
        <fullName evidence="1">Uncharacterized protein</fullName>
    </submittedName>
</protein>
<sequence length="51" mass="5807">MLASLVKVLYSCFRDCSAGGSRPCPTLLTTNLLRFQRVLKYSRDTQKRALQ</sequence>
<comment type="caution">
    <text evidence="1">The sequence shown here is derived from an EMBL/GenBank/DDBJ whole genome shotgun (WGS) entry which is preliminary data.</text>
</comment>
<reference evidence="1 2" key="1">
    <citation type="submission" date="2019-05" db="EMBL/GenBank/DDBJ databases">
        <title>Another draft genome of Portunus trituberculatus and its Hox gene families provides insights of decapod evolution.</title>
        <authorList>
            <person name="Jeong J.-H."/>
            <person name="Song I."/>
            <person name="Kim S."/>
            <person name="Choi T."/>
            <person name="Kim D."/>
            <person name="Ryu S."/>
            <person name="Kim W."/>
        </authorList>
    </citation>
    <scope>NUCLEOTIDE SEQUENCE [LARGE SCALE GENOMIC DNA]</scope>
    <source>
        <tissue evidence="1">Muscle</tissue>
    </source>
</reference>
<organism evidence="1 2">
    <name type="scientific">Portunus trituberculatus</name>
    <name type="common">Swimming crab</name>
    <name type="synonym">Neptunus trituberculatus</name>
    <dbReference type="NCBI Taxonomy" id="210409"/>
    <lineage>
        <taxon>Eukaryota</taxon>
        <taxon>Metazoa</taxon>
        <taxon>Ecdysozoa</taxon>
        <taxon>Arthropoda</taxon>
        <taxon>Crustacea</taxon>
        <taxon>Multicrustacea</taxon>
        <taxon>Malacostraca</taxon>
        <taxon>Eumalacostraca</taxon>
        <taxon>Eucarida</taxon>
        <taxon>Decapoda</taxon>
        <taxon>Pleocyemata</taxon>
        <taxon>Brachyura</taxon>
        <taxon>Eubrachyura</taxon>
        <taxon>Portunoidea</taxon>
        <taxon>Portunidae</taxon>
        <taxon>Portuninae</taxon>
        <taxon>Portunus</taxon>
    </lineage>
</organism>
<name>A0A5B7HVM7_PORTR</name>
<keyword evidence="2" id="KW-1185">Reference proteome</keyword>
<evidence type="ECO:0000313" key="1">
    <source>
        <dbReference type="EMBL" id="MPC76550.1"/>
    </source>
</evidence>
<accession>A0A5B7HVM7</accession>
<gene>
    <name evidence="1" type="ORF">E2C01_070966</name>
</gene>
<proteinExistence type="predicted"/>
<dbReference type="EMBL" id="VSRR010043616">
    <property type="protein sequence ID" value="MPC76550.1"/>
    <property type="molecule type" value="Genomic_DNA"/>
</dbReference>
<dbReference type="Proteomes" id="UP000324222">
    <property type="component" value="Unassembled WGS sequence"/>
</dbReference>
<evidence type="ECO:0000313" key="2">
    <source>
        <dbReference type="Proteomes" id="UP000324222"/>
    </source>
</evidence>
<dbReference type="AlphaFoldDB" id="A0A5B7HVM7"/>